<keyword evidence="3" id="KW-0285">Flavoprotein</keyword>
<dbReference type="EMBL" id="LGFT01000082">
    <property type="protein sequence ID" value="KUK43364.1"/>
    <property type="molecule type" value="Genomic_DNA"/>
</dbReference>
<proteinExistence type="inferred from homology"/>
<evidence type="ECO:0000256" key="2">
    <source>
        <dbReference type="ARBA" id="ARBA00001966"/>
    </source>
</evidence>
<dbReference type="PANTHER" id="PTHR43278:SF1">
    <property type="entry name" value="IRON-SULFUR FLAVOPROTEIN MJ1083"/>
    <property type="match status" value="1"/>
</dbReference>
<accession>A0A101FS56</accession>
<dbReference type="PANTHER" id="PTHR43278">
    <property type="entry name" value="NAD(P)H-DEPENDENT FMN-CONTAINING OXIDOREDUCTASE YWQN-RELATED"/>
    <property type="match status" value="1"/>
</dbReference>
<dbReference type="SUPFAM" id="SSF52218">
    <property type="entry name" value="Flavoproteins"/>
    <property type="match status" value="1"/>
</dbReference>
<organism evidence="7 8">
    <name type="scientific">Methanothrix harundinacea</name>
    <dbReference type="NCBI Taxonomy" id="301375"/>
    <lineage>
        <taxon>Archaea</taxon>
        <taxon>Methanobacteriati</taxon>
        <taxon>Methanobacteriota</taxon>
        <taxon>Stenosarchaea group</taxon>
        <taxon>Methanomicrobia</taxon>
        <taxon>Methanotrichales</taxon>
        <taxon>Methanotrichaceae</taxon>
        <taxon>Methanothrix</taxon>
    </lineage>
</organism>
<comment type="caution">
    <text evidence="7">The sequence shown here is derived from an EMBL/GenBank/DDBJ whole genome shotgun (WGS) entry which is preliminary data.</text>
</comment>
<reference evidence="7 8" key="1">
    <citation type="journal article" date="2015" name="MBio">
        <title>Genome-Resolved Metagenomic Analysis Reveals Roles for Candidate Phyla and Other Microbial Community Members in Biogeochemical Transformations in Oil Reservoirs.</title>
        <authorList>
            <person name="Hu P."/>
            <person name="Tom L."/>
            <person name="Singh A."/>
            <person name="Thomas B.C."/>
            <person name="Baker B.J."/>
            <person name="Piceno Y.M."/>
            <person name="Andersen G.L."/>
            <person name="Banfield J.F."/>
        </authorList>
    </citation>
    <scope>NUCLEOTIDE SEQUENCE [LARGE SCALE GENOMIC DNA]</scope>
    <source>
        <strain evidence="7">57_489</strain>
    </source>
</reference>
<evidence type="ECO:0000313" key="8">
    <source>
        <dbReference type="Proteomes" id="UP000057043"/>
    </source>
</evidence>
<evidence type="ECO:0000256" key="5">
    <source>
        <dbReference type="ARBA" id="ARBA00038292"/>
    </source>
</evidence>
<dbReference type="Proteomes" id="UP000057043">
    <property type="component" value="Unassembled WGS sequence"/>
</dbReference>
<sequence>MKIIGINASPRGSKSQTLRLVKAVLDGAKESGAETELVDLCKLDIEYCNACGTCYATGECIYDDDFVELYRKILDCDGLVLGSPNYFRSVTAQMKTMIDRMGDTVHCQLLTGKYGCSVATTGSPTSNEVTDYLNEILIGLGANAVGQAGASPNIPGQMEAAEKQAFSLGQELVEAIRTKKIYLDPDSYSLEISKISKISSQNHSI</sequence>
<keyword evidence="4" id="KW-0288">FMN</keyword>
<comment type="cofactor">
    <cofactor evidence="2">
        <name>[4Fe-4S] cluster</name>
        <dbReference type="ChEBI" id="CHEBI:49883"/>
    </cofactor>
</comment>
<evidence type="ECO:0000256" key="1">
    <source>
        <dbReference type="ARBA" id="ARBA00001917"/>
    </source>
</evidence>
<evidence type="ECO:0000259" key="6">
    <source>
        <dbReference type="Pfam" id="PF03358"/>
    </source>
</evidence>
<feature type="domain" description="NADPH-dependent FMN reductase-like" evidence="6">
    <location>
        <begin position="1"/>
        <end position="148"/>
    </location>
</feature>
<name>A0A101FS56_9EURY</name>
<dbReference type="InterPro" id="IPR051796">
    <property type="entry name" value="ISF_SsuE-like"/>
</dbReference>
<evidence type="ECO:0000313" key="7">
    <source>
        <dbReference type="EMBL" id="KUK43364.1"/>
    </source>
</evidence>
<dbReference type="InterPro" id="IPR029039">
    <property type="entry name" value="Flavoprotein-like_sf"/>
</dbReference>
<gene>
    <name evidence="7" type="ORF">XD72_2262</name>
</gene>
<comment type="cofactor">
    <cofactor evidence="1">
        <name>FMN</name>
        <dbReference type="ChEBI" id="CHEBI:58210"/>
    </cofactor>
</comment>
<dbReference type="Pfam" id="PF03358">
    <property type="entry name" value="FMN_red"/>
    <property type="match status" value="1"/>
</dbReference>
<dbReference type="GO" id="GO:0016491">
    <property type="term" value="F:oxidoreductase activity"/>
    <property type="evidence" value="ECO:0007669"/>
    <property type="project" value="InterPro"/>
</dbReference>
<dbReference type="InterPro" id="IPR005025">
    <property type="entry name" value="FMN_Rdtase-like_dom"/>
</dbReference>
<evidence type="ECO:0000256" key="4">
    <source>
        <dbReference type="ARBA" id="ARBA00022643"/>
    </source>
</evidence>
<comment type="similarity">
    <text evidence="5">Belongs to the SsuE family. Isf subfamily.</text>
</comment>
<dbReference type="Gene3D" id="3.40.50.360">
    <property type="match status" value="1"/>
</dbReference>
<evidence type="ECO:0000256" key="3">
    <source>
        <dbReference type="ARBA" id="ARBA00022630"/>
    </source>
</evidence>
<protein>
    <submittedName>
        <fullName evidence="7">Iron sulfur flavoprotein</fullName>
    </submittedName>
</protein>
<dbReference type="AlphaFoldDB" id="A0A101FS56"/>
<dbReference type="PATRIC" id="fig|301375.7.peg.1196"/>